<dbReference type="EMBL" id="KV929982">
    <property type="protein sequence ID" value="PIO32516.1"/>
    <property type="molecule type" value="Genomic_DNA"/>
</dbReference>
<comment type="subcellular location">
    <subcellularLocation>
        <location evidence="1">Cytoplasm</location>
    </subcellularLocation>
</comment>
<feature type="region of interest" description="Disordered" evidence="4">
    <location>
        <begin position="143"/>
        <end position="187"/>
    </location>
</feature>
<dbReference type="InterPro" id="IPR001738">
    <property type="entry name" value="Rab_escort"/>
</dbReference>
<dbReference type="GO" id="GO:0005968">
    <property type="term" value="C:Rab-protein geranylgeranyltransferase complex"/>
    <property type="evidence" value="ECO:0007669"/>
    <property type="project" value="InterPro"/>
</dbReference>
<feature type="compositionally biased region" description="Low complexity" evidence="4">
    <location>
        <begin position="155"/>
        <end position="168"/>
    </location>
</feature>
<dbReference type="AlphaFoldDB" id="A0A2G9RX50"/>
<dbReference type="GO" id="GO:0005096">
    <property type="term" value="F:GTPase activator activity"/>
    <property type="evidence" value="ECO:0007669"/>
    <property type="project" value="UniProtKB-KW"/>
</dbReference>
<gene>
    <name evidence="6" type="ORF">AB205_0019140</name>
</gene>
<evidence type="ECO:0000256" key="2">
    <source>
        <dbReference type="ARBA" id="ARBA00022468"/>
    </source>
</evidence>
<name>A0A2G9RX50_AQUCT</name>
<dbReference type="Pfam" id="PF22603">
    <property type="entry name" value="RAE1_2_domI_C"/>
    <property type="match status" value="1"/>
</dbReference>
<sequence>MTFCCRGCPKSDLCLSEDFGENQSANHTKQEITFFLGGGPYLTWYSPVWYSLPPEYIFVFFFNGNDGSSSRVSDPESVERPRVLWLLYFNMRDSSAVERQSYVGLPSNVFVCSGPDPCFGYDHAVQQAENTFTTMYPSEEFCPPAPNPEDIIYDGEGAQPEASEAGAAEESKEETPNENGTEEPKTE</sequence>
<feature type="domain" description="RAE1/2" evidence="5">
    <location>
        <begin position="70"/>
        <end position="116"/>
    </location>
</feature>
<evidence type="ECO:0000313" key="7">
    <source>
        <dbReference type="Proteomes" id="UP000228934"/>
    </source>
</evidence>
<keyword evidence="2" id="KW-0343">GTPase activation</keyword>
<organism evidence="6 7">
    <name type="scientific">Aquarana catesbeiana</name>
    <name type="common">American bullfrog</name>
    <name type="synonym">Rana catesbeiana</name>
    <dbReference type="NCBI Taxonomy" id="8400"/>
    <lineage>
        <taxon>Eukaryota</taxon>
        <taxon>Metazoa</taxon>
        <taxon>Chordata</taxon>
        <taxon>Craniata</taxon>
        <taxon>Vertebrata</taxon>
        <taxon>Euteleostomi</taxon>
        <taxon>Amphibia</taxon>
        <taxon>Batrachia</taxon>
        <taxon>Anura</taxon>
        <taxon>Neobatrachia</taxon>
        <taxon>Ranoidea</taxon>
        <taxon>Ranidae</taxon>
        <taxon>Aquarana</taxon>
    </lineage>
</organism>
<dbReference type="Gene3D" id="3.50.50.60">
    <property type="entry name" value="FAD/NAD(P)-binding domain"/>
    <property type="match status" value="1"/>
</dbReference>
<dbReference type="Proteomes" id="UP000228934">
    <property type="component" value="Unassembled WGS sequence"/>
</dbReference>
<evidence type="ECO:0000256" key="4">
    <source>
        <dbReference type="SAM" id="MobiDB-lite"/>
    </source>
</evidence>
<dbReference type="OrthoDB" id="1923006at2759"/>
<evidence type="ECO:0000313" key="6">
    <source>
        <dbReference type="EMBL" id="PIO32516.1"/>
    </source>
</evidence>
<dbReference type="PRINTS" id="PR00893">
    <property type="entry name" value="RABESCORT"/>
</dbReference>
<keyword evidence="7" id="KW-1185">Reference proteome</keyword>
<evidence type="ECO:0000259" key="5">
    <source>
        <dbReference type="Pfam" id="PF22603"/>
    </source>
</evidence>
<keyword evidence="3" id="KW-0963">Cytoplasm</keyword>
<evidence type="ECO:0000256" key="1">
    <source>
        <dbReference type="ARBA" id="ARBA00004496"/>
    </source>
</evidence>
<evidence type="ECO:0000256" key="3">
    <source>
        <dbReference type="ARBA" id="ARBA00022490"/>
    </source>
</evidence>
<dbReference type="InterPro" id="IPR054420">
    <property type="entry name" value="RAE1_2_domI_C"/>
</dbReference>
<dbReference type="GO" id="GO:0006886">
    <property type="term" value="P:intracellular protein transport"/>
    <property type="evidence" value="ECO:0007669"/>
    <property type="project" value="InterPro"/>
</dbReference>
<reference evidence="7" key="1">
    <citation type="journal article" date="2017" name="Nat. Commun.">
        <title>The North American bullfrog draft genome provides insight into hormonal regulation of long noncoding RNA.</title>
        <authorList>
            <person name="Hammond S.A."/>
            <person name="Warren R.L."/>
            <person name="Vandervalk B.P."/>
            <person name="Kucuk E."/>
            <person name="Khan H."/>
            <person name="Gibb E.A."/>
            <person name="Pandoh P."/>
            <person name="Kirk H."/>
            <person name="Zhao Y."/>
            <person name="Jones M."/>
            <person name="Mungall A.J."/>
            <person name="Coope R."/>
            <person name="Pleasance S."/>
            <person name="Moore R.A."/>
            <person name="Holt R.A."/>
            <person name="Round J.M."/>
            <person name="Ohora S."/>
            <person name="Walle B.V."/>
            <person name="Veldhoen N."/>
            <person name="Helbing C.C."/>
            <person name="Birol I."/>
        </authorList>
    </citation>
    <scope>NUCLEOTIDE SEQUENCE [LARGE SCALE GENOMIC DNA]</scope>
</reference>
<proteinExistence type="predicted"/>
<accession>A0A2G9RX50</accession>
<dbReference type="InterPro" id="IPR036188">
    <property type="entry name" value="FAD/NAD-bd_sf"/>
</dbReference>
<protein>
    <recommendedName>
        <fullName evidence="5">RAE1/2 domain-containing protein</fullName>
    </recommendedName>
</protein>